<evidence type="ECO:0000313" key="8">
    <source>
        <dbReference type="Proteomes" id="UP000602510"/>
    </source>
</evidence>
<keyword evidence="1" id="KW-0479">Metal-binding</keyword>
<dbReference type="InterPro" id="IPR003656">
    <property type="entry name" value="Znf_BED"/>
</dbReference>
<keyword evidence="3" id="KW-0862">Zinc</keyword>
<dbReference type="PROSITE" id="PS50808">
    <property type="entry name" value="ZF_BED"/>
    <property type="match status" value="1"/>
</dbReference>
<dbReference type="Proteomes" id="UP000602510">
    <property type="component" value="Unassembled WGS sequence"/>
</dbReference>
<evidence type="ECO:0000256" key="2">
    <source>
        <dbReference type="ARBA" id="ARBA00022771"/>
    </source>
</evidence>
<proteinExistence type="predicted"/>
<accession>A0A833SUZ6</accession>
<keyword evidence="2 4" id="KW-0863">Zinc-finger</keyword>
<evidence type="ECO:0000256" key="3">
    <source>
        <dbReference type="ARBA" id="ARBA00022833"/>
    </source>
</evidence>
<dbReference type="GO" id="GO:0008270">
    <property type="term" value="F:zinc ion binding"/>
    <property type="evidence" value="ECO:0007669"/>
    <property type="project" value="UniProtKB-KW"/>
</dbReference>
<dbReference type="Proteomes" id="UP000704712">
    <property type="component" value="Unassembled WGS sequence"/>
</dbReference>
<evidence type="ECO:0000313" key="7">
    <source>
        <dbReference type="EMBL" id="KAF4147256.1"/>
    </source>
</evidence>
<evidence type="ECO:0000313" key="6">
    <source>
        <dbReference type="EMBL" id="KAF4038529.1"/>
    </source>
</evidence>
<dbReference type="GO" id="GO:0003677">
    <property type="term" value="F:DNA binding"/>
    <property type="evidence" value="ECO:0007669"/>
    <property type="project" value="InterPro"/>
</dbReference>
<dbReference type="AlphaFoldDB" id="A0A833SUZ6"/>
<dbReference type="EMBL" id="JAACNO010000497">
    <property type="protein sequence ID" value="KAF4147256.1"/>
    <property type="molecule type" value="Genomic_DNA"/>
</dbReference>
<reference evidence="6" key="1">
    <citation type="submission" date="2020-04" db="EMBL/GenBank/DDBJ databases">
        <title>Hybrid Assembly of Korean Phytophthora infestans isolates.</title>
        <authorList>
            <person name="Prokchorchik M."/>
            <person name="Lee Y."/>
            <person name="Seo J."/>
            <person name="Cho J.-H."/>
            <person name="Park Y.-E."/>
            <person name="Jang D.-C."/>
            <person name="Im J.-S."/>
            <person name="Choi J.-G."/>
            <person name="Park H.-J."/>
            <person name="Lee G.-B."/>
            <person name="Lee Y.-G."/>
            <person name="Hong S.-Y."/>
            <person name="Cho K."/>
            <person name="Sohn K.H."/>
        </authorList>
    </citation>
    <scope>NUCLEOTIDE SEQUENCE</scope>
    <source>
        <strain evidence="6">KR_1_A1</strain>
        <strain evidence="7">KR_2_A2</strain>
    </source>
</reference>
<feature type="domain" description="BED-type" evidence="5">
    <location>
        <begin position="3"/>
        <end position="60"/>
    </location>
</feature>
<keyword evidence="8" id="KW-1185">Reference proteome</keyword>
<comment type="caution">
    <text evidence="6">The sequence shown here is derived from an EMBL/GenBank/DDBJ whole genome shotgun (WGS) entry which is preliminary data.</text>
</comment>
<name>A0A833SUZ6_PHYIN</name>
<sequence length="60" mass="7037">MARKRDHIWDYFTDHPMVALKFPRARCNFCGDTVSASITNTYRLMQMLAHVLRDHVKTAV</sequence>
<evidence type="ECO:0000256" key="1">
    <source>
        <dbReference type="ARBA" id="ARBA00022723"/>
    </source>
</evidence>
<protein>
    <submittedName>
        <fullName evidence="6">BED zinc finger</fullName>
    </submittedName>
</protein>
<gene>
    <name evidence="6" type="ORF">GN244_ATG09309</name>
    <name evidence="7" type="ORF">GN958_ATG03558</name>
</gene>
<dbReference type="EMBL" id="WSZM01000192">
    <property type="protein sequence ID" value="KAF4038529.1"/>
    <property type="molecule type" value="Genomic_DNA"/>
</dbReference>
<evidence type="ECO:0000259" key="5">
    <source>
        <dbReference type="PROSITE" id="PS50808"/>
    </source>
</evidence>
<organism evidence="6 8">
    <name type="scientific">Phytophthora infestans</name>
    <name type="common">Potato late blight agent</name>
    <name type="synonym">Botrytis infestans</name>
    <dbReference type="NCBI Taxonomy" id="4787"/>
    <lineage>
        <taxon>Eukaryota</taxon>
        <taxon>Sar</taxon>
        <taxon>Stramenopiles</taxon>
        <taxon>Oomycota</taxon>
        <taxon>Peronosporomycetes</taxon>
        <taxon>Peronosporales</taxon>
        <taxon>Peronosporaceae</taxon>
        <taxon>Phytophthora</taxon>
    </lineage>
</organism>
<dbReference type="Pfam" id="PF02892">
    <property type="entry name" value="zf-BED"/>
    <property type="match status" value="1"/>
</dbReference>
<evidence type="ECO:0000256" key="4">
    <source>
        <dbReference type="PROSITE-ProRule" id="PRU00027"/>
    </source>
</evidence>